<comment type="similarity">
    <text evidence="1">Belongs to the HAD-like hydrolase superfamily. S-2-haloalkanoic acid dehalogenase family.</text>
</comment>
<dbReference type="InterPro" id="IPR023214">
    <property type="entry name" value="HAD_sf"/>
</dbReference>
<dbReference type="NCBIfam" id="TIGR01493">
    <property type="entry name" value="HAD-SF-IA-v2"/>
    <property type="match status" value="1"/>
</dbReference>
<dbReference type="AlphaFoldDB" id="A0A1N7DL13"/>
<dbReference type="EMBL" id="FTNT01000002">
    <property type="protein sequence ID" value="SIR76553.1"/>
    <property type="molecule type" value="Genomic_DNA"/>
</dbReference>
<dbReference type="NCBIfam" id="TIGR01428">
    <property type="entry name" value="HAD_type_II"/>
    <property type="match status" value="1"/>
</dbReference>
<accession>A0A1N7DL13</accession>
<dbReference type="InterPro" id="IPR006328">
    <property type="entry name" value="2-HAD"/>
</dbReference>
<dbReference type="SUPFAM" id="SSF56784">
    <property type="entry name" value="HAD-like"/>
    <property type="match status" value="1"/>
</dbReference>
<evidence type="ECO:0000256" key="1">
    <source>
        <dbReference type="ARBA" id="ARBA00008106"/>
    </source>
</evidence>
<dbReference type="InterPro" id="IPR006439">
    <property type="entry name" value="HAD-SF_hydro_IA"/>
</dbReference>
<dbReference type="STRING" id="1344003.SAMN05445060_0725"/>
<evidence type="ECO:0000313" key="4">
    <source>
        <dbReference type="Proteomes" id="UP000186218"/>
    </source>
</evidence>
<keyword evidence="4" id="KW-1185">Reference proteome</keyword>
<evidence type="ECO:0000313" key="3">
    <source>
        <dbReference type="EMBL" id="SIR76553.1"/>
    </source>
</evidence>
<dbReference type="InterPro" id="IPR023198">
    <property type="entry name" value="PGP-like_dom2"/>
</dbReference>
<dbReference type="SFLD" id="SFLDG01129">
    <property type="entry name" value="C1.5:_HAD__Beta-PGM__Phosphata"/>
    <property type="match status" value="1"/>
</dbReference>
<dbReference type="Pfam" id="PF00702">
    <property type="entry name" value="Hydrolase"/>
    <property type="match status" value="1"/>
</dbReference>
<dbReference type="CDD" id="cd02588">
    <property type="entry name" value="HAD_L2-DEX"/>
    <property type="match status" value="1"/>
</dbReference>
<name>A0A1N7DL13_9NOCA</name>
<dbReference type="Gene3D" id="3.40.50.1000">
    <property type="entry name" value="HAD superfamily/HAD-like"/>
    <property type="match status" value="1"/>
</dbReference>
<dbReference type="InterPro" id="IPR036412">
    <property type="entry name" value="HAD-like_sf"/>
</dbReference>
<dbReference type="InterPro" id="IPR051540">
    <property type="entry name" value="S-2-haloacid_dehalogenase"/>
</dbReference>
<sequence length="238" mass="26518">MHLVRNREATTMIKVLAFDTFGTVTDWHTGVGDAMAGIFPEVDAHALTRDWRRAYSPALRDVEAGRRPWALLDDLHRESLTVLLHDRGVTPTDGQLDAAVHAWHVIPGWPDVSAALRRLRSRYIVGTLSNGNVALLVEMAKHSDLAWDFIGGADIWGHYKPAADTYLGITRILDVAPDEVLMVATHSWDLDAARSYGLQTAYVERPHEWGPERKEEARDPANLFHVTDLGELADLLGC</sequence>
<dbReference type="Proteomes" id="UP000186218">
    <property type="component" value="Unassembled WGS sequence"/>
</dbReference>
<reference evidence="3 4" key="1">
    <citation type="submission" date="2017-01" db="EMBL/GenBank/DDBJ databases">
        <authorList>
            <person name="Mah S.A."/>
            <person name="Swanson W.J."/>
            <person name="Moy G.W."/>
            <person name="Vacquier V.D."/>
        </authorList>
    </citation>
    <scope>NUCLEOTIDE SEQUENCE [LARGE SCALE GENOMIC DNA]</scope>
    <source>
        <strain evidence="3 4">CPCC 203464</strain>
    </source>
</reference>
<dbReference type="PANTHER" id="PTHR43316">
    <property type="entry name" value="HYDROLASE, HALOACID DELAHOGENASE-RELATED"/>
    <property type="match status" value="1"/>
</dbReference>
<protein>
    <submittedName>
        <fullName evidence="3">2-haloacid dehalogenase</fullName>
    </submittedName>
</protein>
<proteinExistence type="inferred from homology"/>
<gene>
    <name evidence="3" type="ORF">SAMN05445060_0725</name>
</gene>
<dbReference type="Gene3D" id="1.10.150.240">
    <property type="entry name" value="Putative phosphatase, domain 2"/>
    <property type="match status" value="1"/>
</dbReference>
<keyword evidence="2" id="KW-0378">Hydrolase</keyword>
<dbReference type="GO" id="GO:0019120">
    <property type="term" value="F:hydrolase activity, acting on acid halide bonds, in C-halide compounds"/>
    <property type="evidence" value="ECO:0007669"/>
    <property type="project" value="InterPro"/>
</dbReference>
<evidence type="ECO:0000256" key="2">
    <source>
        <dbReference type="ARBA" id="ARBA00022801"/>
    </source>
</evidence>
<dbReference type="SFLD" id="SFLDS00003">
    <property type="entry name" value="Haloacid_Dehalogenase"/>
    <property type="match status" value="1"/>
</dbReference>
<dbReference type="PRINTS" id="PR00413">
    <property type="entry name" value="HADHALOGNASE"/>
</dbReference>
<dbReference type="PANTHER" id="PTHR43316:SF3">
    <property type="entry name" value="HALOACID DEHALOGENASE, TYPE II (AFU_ORTHOLOGUE AFUA_2G07750)-RELATED"/>
    <property type="match status" value="1"/>
</dbReference>
<organism evidence="3 4">
    <name type="scientific">Williamsia sterculiae</name>
    <dbReference type="NCBI Taxonomy" id="1344003"/>
    <lineage>
        <taxon>Bacteria</taxon>
        <taxon>Bacillati</taxon>
        <taxon>Actinomycetota</taxon>
        <taxon>Actinomycetes</taxon>
        <taxon>Mycobacteriales</taxon>
        <taxon>Nocardiaceae</taxon>
        <taxon>Williamsia</taxon>
    </lineage>
</organism>